<accession>A0A0F9I915</accession>
<evidence type="ECO:0000313" key="2">
    <source>
        <dbReference type="EMBL" id="KKL90295.1"/>
    </source>
</evidence>
<protein>
    <submittedName>
        <fullName evidence="2">Uncharacterized protein</fullName>
    </submittedName>
</protein>
<keyword evidence="1" id="KW-0812">Transmembrane</keyword>
<feature type="transmembrane region" description="Helical" evidence="1">
    <location>
        <begin position="35"/>
        <end position="55"/>
    </location>
</feature>
<gene>
    <name evidence="2" type="ORF">LCGC14_1906090</name>
</gene>
<dbReference type="AlphaFoldDB" id="A0A0F9I915"/>
<comment type="caution">
    <text evidence="2">The sequence shown here is derived from an EMBL/GenBank/DDBJ whole genome shotgun (WGS) entry which is preliminary data.</text>
</comment>
<reference evidence="2" key="1">
    <citation type="journal article" date="2015" name="Nature">
        <title>Complex archaea that bridge the gap between prokaryotes and eukaryotes.</title>
        <authorList>
            <person name="Spang A."/>
            <person name="Saw J.H."/>
            <person name="Jorgensen S.L."/>
            <person name="Zaremba-Niedzwiedzka K."/>
            <person name="Martijn J."/>
            <person name="Lind A.E."/>
            <person name="van Eijk R."/>
            <person name="Schleper C."/>
            <person name="Guy L."/>
            <person name="Ettema T.J."/>
        </authorList>
    </citation>
    <scope>NUCLEOTIDE SEQUENCE</scope>
</reference>
<keyword evidence="1" id="KW-1133">Transmembrane helix</keyword>
<organism evidence="2">
    <name type="scientific">marine sediment metagenome</name>
    <dbReference type="NCBI Taxonomy" id="412755"/>
    <lineage>
        <taxon>unclassified sequences</taxon>
        <taxon>metagenomes</taxon>
        <taxon>ecological metagenomes</taxon>
    </lineage>
</organism>
<keyword evidence="1" id="KW-0472">Membrane</keyword>
<evidence type="ECO:0000256" key="1">
    <source>
        <dbReference type="SAM" id="Phobius"/>
    </source>
</evidence>
<proteinExistence type="predicted"/>
<name>A0A0F9I915_9ZZZZ</name>
<dbReference type="EMBL" id="LAZR01020047">
    <property type="protein sequence ID" value="KKL90295.1"/>
    <property type="molecule type" value="Genomic_DNA"/>
</dbReference>
<sequence length="83" mass="9583">MKELFSNLHTKLSANYDKLLHILGSFTALLWLSKFIHPIISIIIVLLLSILKTIWNHTSDDSYKPTGDWLANAIGFVLWRLYV</sequence>
<feature type="non-terminal residue" evidence="2">
    <location>
        <position position="83"/>
    </location>
</feature>